<protein>
    <recommendedName>
        <fullName evidence="3">Nucleotidyltransferase domain-containing protein</fullName>
    </recommendedName>
</protein>
<reference evidence="1" key="1">
    <citation type="submission" date="2020-11" db="EMBL/GenBank/DDBJ databases">
        <title>Novosphingobium aureum sp. nov., a marine bacterium isolated from sediment of a salt flat.</title>
        <authorList>
            <person name="Yoo Y."/>
            <person name="Kim J.-J."/>
        </authorList>
    </citation>
    <scope>NUCLEOTIDE SEQUENCE</scope>
    <source>
        <strain evidence="1">YJ-S2-02</strain>
    </source>
</reference>
<dbReference type="AlphaFoldDB" id="A0A931MM95"/>
<gene>
    <name evidence="1" type="ORF">I5E68_18325</name>
</gene>
<name>A0A931MM95_9SPHN</name>
<dbReference type="RefSeq" id="WP_197166860.1">
    <property type="nucleotide sequence ID" value="NZ_JADZGI010000004.1"/>
</dbReference>
<evidence type="ECO:0000313" key="2">
    <source>
        <dbReference type="Proteomes" id="UP000617634"/>
    </source>
</evidence>
<evidence type="ECO:0008006" key="3">
    <source>
        <dbReference type="Google" id="ProtNLM"/>
    </source>
</evidence>
<dbReference type="EMBL" id="JADZGI010000004">
    <property type="protein sequence ID" value="MBH0114907.1"/>
    <property type="molecule type" value="Genomic_DNA"/>
</dbReference>
<keyword evidence="2" id="KW-1185">Reference proteome</keyword>
<dbReference type="Proteomes" id="UP000617634">
    <property type="component" value="Unassembled WGS sequence"/>
</dbReference>
<accession>A0A931MM95</accession>
<evidence type="ECO:0000313" key="1">
    <source>
        <dbReference type="EMBL" id="MBH0114907.1"/>
    </source>
</evidence>
<proteinExistence type="predicted"/>
<sequence length="95" mass="10481">MPIPQHSTSVAHPCANTTSLHCDVGRYLAIFLRGSEVWSMQPSLDSDFDIIVFGMSPFAKLSDARRLPHQHRKCSCAANDIREGTLPVNDKISAD</sequence>
<comment type="caution">
    <text evidence="1">The sequence shown here is derived from an EMBL/GenBank/DDBJ whole genome shotgun (WGS) entry which is preliminary data.</text>
</comment>
<organism evidence="1 2">
    <name type="scientific">Novosphingobium aureum</name>
    <dbReference type="NCBI Taxonomy" id="2792964"/>
    <lineage>
        <taxon>Bacteria</taxon>
        <taxon>Pseudomonadati</taxon>
        <taxon>Pseudomonadota</taxon>
        <taxon>Alphaproteobacteria</taxon>
        <taxon>Sphingomonadales</taxon>
        <taxon>Sphingomonadaceae</taxon>
        <taxon>Novosphingobium</taxon>
    </lineage>
</organism>